<evidence type="ECO:0000313" key="5">
    <source>
        <dbReference type="EMBL" id="SCM81621.1"/>
    </source>
</evidence>
<dbReference type="AlphaFoldDB" id="A0A212LVT3"/>
<protein>
    <submittedName>
        <fullName evidence="5">Pterin binding enzyme</fullName>
    </submittedName>
</protein>
<dbReference type="GO" id="GO:0005829">
    <property type="term" value="C:cytosol"/>
    <property type="evidence" value="ECO:0007669"/>
    <property type="project" value="TreeGrafter"/>
</dbReference>
<dbReference type="PANTHER" id="PTHR45833">
    <property type="entry name" value="METHIONINE SYNTHASE"/>
    <property type="match status" value="1"/>
</dbReference>
<dbReference type="PROSITE" id="PS50972">
    <property type="entry name" value="PTERIN_BINDING"/>
    <property type="match status" value="1"/>
</dbReference>
<dbReference type="NCBIfam" id="NF005719">
    <property type="entry name" value="PRK07535.1"/>
    <property type="match status" value="1"/>
</dbReference>
<keyword evidence="3" id="KW-0808">Transferase</keyword>
<reference evidence="5" key="1">
    <citation type="submission" date="2016-08" db="EMBL/GenBank/DDBJ databases">
        <authorList>
            <person name="Seilhamer J.J."/>
        </authorList>
    </citation>
    <scope>NUCLEOTIDE SEQUENCE</scope>
    <source>
        <strain evidence="5">86</strain>
    </source>
</reference>
<feature type="domain" description="Pterin-binding" evidence="4">
    <location>
        <begin position="1"/>
        <end position="245"/>
    </location>
</feature>
<evidence type="ECO:0000259" key="4">
    <source>
        <dbReference type="PROSITE" id="PS50972"/>
    </source>
</evidence>
<dbReference type="InterPro" id="IPR050554">
    <property type="entry name" value="Met_Synthase/Corrinoid"/>
</dbReference>
<evidence type="ECO:0000256" key="1">
    <source>
        <dbReference type="ARBA" id="ARBA00010398"/>
    </source>
</evidence>
<dbReference type="RefSeq" id="WP_288184596.1">
    <property type="nucleotide sequence ID" value="NZ_LT608335.1"/>
</dbReference>
<gene>
    <name evidence="5" type="ORF">KL86SPO_40105</name>
</gene>
<dbReference type="EMBL" id="FMJE01000004">
    <property type="protein sequence ID" value="SCM81621.1"/>
    <property type="molecule type" value="Genomic_DNA"/>
</dbReference>
<name>A0A212LVT3_9FIRM</name>
<dbReference type="Pfam" id="PF00809">
    <property type="entry name" value="Pterin_bind"/>
    <property type="match status" value="1"/>
</dbReference>
<dbReference type="GO" id="GO:0032259">
    <property type="term" value="P:methylation"/>
    <property type="evidence" value="ECO:0007669"/>
    <property type="project" value="UniProtKB-KW"/>
</dbReference>
<proteinExistence type="inferred from homology"/>
<dbReference type="GO" id="GO:0008705">
    <property type="term" value="F:methionine synthase activity"/>
    <property type="evidence" value="ECO:0007669"/>
    <property type="project" value="TreeGrafter"/>
</dbReference>
<comment type="similarity">
    <text evidence="1">Belongs to the vitamin-B12 dependent methionine synthase family.</text>
</comment>
<sequence>MIIIGEKINSSIPSMAEAISKRDEAYIQKIAVAQAQNGAQFIDVNAGAFVDAEKELLPWLVKIVQAVTAVPLCLDSPDPAALAAAMACHQGKPLLNSISLETERYHGVLPLIRGGAAGIIGLCMDDTGIPKNAGQRAAVACRLVDRLLADGVAFTDIYLDVMVQPLGTDWLSGKEVLQAVRLLTAEFPGIHLTCGLSNVSFGLPKRQVLNQAFAVALAAYGLDTFFIDPLDHRMMSLLLAIQALNGQDEYCSEYIDAYRAGLMK</sequence>
<evidence type="ECO:0000256" key="2">
    <source>
        <dbReference type="ARBA" id="ARBA00022603"/>
    </source>
</evidence>
<dbReference type="InterPro" id="IPR011005">
    <property type="entry name" value="Dihydropteroate_synth-like_sf"/>
</dbReference>
<dbReference type="SUPFAM" id="SSF51717">
    <property type="entry name" value="Dihydropteroate synthetase-like"/>
    <property type="match status" value="1"/>
</dbReference>
<accession>A0A212LVT3</accession>
<keyword evidence="2" id="KW-0489">Methyltransferase</keyword>
<dbReference type="GO" id="GO:0042558">
    <property type="term" value="P:pteridine-containing compound metabolic process"/>
    <property type="evidence" value="ECO:0007669"/>
    <property type="project" value="InterPro"/>
</dbReference>
<dbReference type="InterPro" id="IPR000489">
    <property type="entry name" value="Pterin-binding_dom"/>
</dbReference>
<dbReference type="Gene3D" id="3.20.20.20">
    <property type="entry name" value="Dihydropteroate synthase-like"/>
    <property type="match status" value="1"/>
</dbReference>
<evidence type="ECO:0000256" key="3">
    <source>
        <dbReference type="ARBA" id="ARBA00022679"/>
    </source>
</evidence>
<organism evidence="5">
    <name type="scientific">uncultured Sporomusa sp</name>
    <dbReference type="NCBI Taxonomy" id="307249"/>
    <lineage>
        <taxon>Bacteria</taxon>
        <taxon>Bacillati</taxon>
        <taxon>Bacillota</taxon>
        <taxon>Negativicutes</taxon>
        <taxon>Selenomonadales</taxon>
        <taxon>Sporomusaceae</taxon>
        <taxon>Sporomusa</taxon>
        <taxon>environmental samples</taxon>
    </lineage>
</organism>